<dbReference type="InterPro" id="IPR015915">
    <property type="entry name" value="Kelch-typ_b-propeller"/>
</dbReference>
<dbReference type="Proteomes" id="UP001457282">
    <property type="component" value="Unassembled WGS sequence"/>
</dbReference>
<protein>
    <submittedName>
        <fullName evidence="1">Uncharacterized protein</fullName>
    </submittedName>
</protein>
<keyword evidence="2" id="KW-1185">Reference proteome</keyword>
<organism evidence="1 2">
    <name type="scientific">Rubus argutus</name>
    <name type="common">Southern blackberry</name>
    <dbReference type="NCBI Taxonomy" id="59490"/>
    <lineage>
        <taxon>Eukaryota</taxon>
        <taxon>Viridiplantae</taxon>
        <taxon>Streptophyta</taxon>
        <taxon>Embryophyta</taxon>
        <taxon>Tracheophyta</taxon>
        <taxon>Spermatophyta</taxon>
        <taxon>Magnoliopsida</taxon>
        <taxon>eudicotyledons</taxon>
        <taxon>Gunneridae</taxon>
        <taxon>Pentapetalae</taxon>
        <taxon>rosids</taxon>
        <taxon>fabids</taxon>
        <taxon>Rosales</taxon>
        <taxon>Rosaceae</taxon>
        <taxon>Rosoideae</taxon>
        <taxon>Rosoideae incertae sedis</taxon>
        <taxon>Rubus</taxon>
    </lineage>
</organism>
<evidence type="ECO:0000313" key="2">
    <source>
        <dbReference type="Proteomes" id="UP001457282"/>
    </source>
</evidence>
<reference evidence="1 2" key="1">
    <citation type="journal article" date="2023" name="G3 (Bethesda)">
        <title>A chromosome-length genome assembly and annotation of blackberry (Rubus argutus, cv. 'Hillquist').</title>
        <authorList>
            <person name="Bruna T."/>
            <person name="Aryal R."/>
            <person name="Dudchenko O."/>
            <person name="Sargent D.J."/>
            <person name="Mead D."/>
            <person name="Buti M."/>
            <person name="Cavallini A."/>
            <person name="Hytonen T."/>
            <person name="Andres J."/>
            <person name="Pham M."/>
            <person name="Weisz D."/>
            <person name="Mascagni F."/>
            <person name="Usai G."/>
            <person name="Natali L."/>
            <person name="Bassil N."/>
            <person name="Fernandez G.E."/>
            <person name="Lomsadze A."/>
            <person name="Armour M."/>
            <person name="Olukolu B."/>
            <person name="Poorten T."/>
            <person name="Britton C."/>
            <person name="Davik J."/>
            <person name="Ashrafi H."/>
            <person name="Aiden E.L."/>
            <person name="Borodovsky M."/>
            <person name="Worthington M."/>
        </authorList>
    </citation>
    <scope>NUCLEOTIDE SEQUENCE [LARGE SCALE GENOMIC DNA]</scope>
    <source>
        <strain evidence="1">PI 553951</strain>
    </source>
</reference>
<dbReference type="Pfam" id="PF07893">
    <property type="entry name" value="DUF1668"/>
    <property type="match status" value="1"/>
</dbReference>
<gene>
    <name evidence="1" type="ORF">M0R45_017749</name>
</gene>
<comment type="caution">
    <text evidence="1">The sequence shown here is derived from an EMBL/GenBank/DDBJ whole genome shotgun (WGS) entry which is preliminary data.</text>
</comment>
<proteinExistence type="predicted"/>
<sequence>MMTRQKKDWYLYMIVSFPTYDNHDRIVTSPTDYDNPQLWRLNIHEFCKRRSSLFELVHEFGQSCLLNCITVGSTLYMVKYPLNKVEGYSFDPANPDGQCICRLKEAAAIPRLIDPRLIKKNQDNVIMCTLENKIYVLADRDQDVDDEHEQPPLFKVFDPLSRTWKHLPYPPYFNKHSFDTNYYSVGNHDHFVWGHKLGVVTCHDDLYIFDTHQEKWECYPLKREATKEISNEMFGKFVVVAEFQGFLIGILDEESSQLVAYQLDQNGNPKLYRVLHELQGIFCPF</sequence>
<dbReference type="SUPFAM" id="SSF117281">
    <property type="entry name" value="Kelch motif"/>
    <property type="match status" value="1"/>
</dbReference>
<dbReference type="InterPro" id="IPR012871">
    <property type="entry name" value="DUF1668_ORYSA"/>
</dbReference>
<dbReference type="AlphaFoldDB" id="A0AAW1XX09"/>
<dbReference type="Gene3D" id="2.120.10.80">
    <property type="entry name" value="Kelch-type beta propeller"/>
    <property type="match status" value="1"/>
</dbReference>
<name>A0AAW1XX09_RUBAR</name>
<accession>A0AAW1XX09</accession>
<dbReference type="EMBL" id="JBEDUW010000003">
    <property type="protein sequence ID" value="KAK9941122.1"/>
    <property type="molecule type" value="Genomic_DNA"/>
</dbReference>
<evidence type="ECO:0000313" key="1">
    <source>
        <dbReference type="EMBL" id="KAK9941122.1"/>
    </source>
</evidence>